<dbReference type="FunFam" id="3.40.50.720:FF:000084">
    <property type="entry name" value="Short-chain dehydrogenase reductase"/>
    <property type="match status" value="1"/>
</dbReference>
<dbReference type="VEuPathDB" id="FungiDB:PV07_10315"/>
<dbReference type="Gene3D" id="3.50.30.50">
    <property type="entry name" value="Putative cyclase"/>
    <property type="match status" value="1"/>
</dbReference>
<dbReference type="InterPro" id="IPR002347">
    <property type="entry name" value="SDR_fam"/>
</dbReference>
<dbReference type="SUPFAM" id="SSF51735">
    <property type="entry name" value="NAD(P)-binding Rossmann-fold domains"/>
    <property type="match status" value="1"/>
</dbReference>
<reference evidence="3 4" key="1">
    <citation type="submission" date="2015-01" db="EMBL/GenBank/DDBJ databases">
        <title>The Genome Sequence of Cladophialophora immunda CBS83496.</title>
        <authorList>
            <consortium name="The Broad Institute Genomics Platform"/>
            <person name="Cuomo C."/>
            <person name="de Hoog S."/>
            <person name="Gorbushina A."/>
            <person name="Stielow B."/>
            <person name="Teixiera M."/>
            <person name="Abouelleil A."/>
            <person name="Chapman S.B."/>
            <person name="Priest M."/>
            <person name="Young S.K."/>
            <person name="Wortman J."/>
            <person name="Nusbaum C."/>
            <person name="Birren B."/>
        </authorList>
    </citation>
    <scope>NUCLEOTIDE SEQUENCE [LARGE SCALE GENOMIC DNA]</scope>
    <source>
        <strain evidence="3 4">CBS 83496</strain>
    </source>
</reference>
<dbReference type="Pfam" id="PF04199">
    <property type="entry name" value="Cyclase"/>
    <property type="match status" value="1"/>
</dbReference>
<evidence type="ECO:0000256" key="2">
    <source>
        <dbReference type="ARBA" id="ARBA00022857"/>
    </source>
</evidence>
<dbReference type="RefSeq" id="XP_016244826.1">
    <property type="nucleotide sequence ID" value="XM_016397635.1"/>
</dbReference>
<dbReference type="Proteomes" id="UP000054466">
    <property type="component" value="Unassembled WGS sequence"/>
</dbReference>
<dbReference type="EMBL" id="KN847045">
    <property type="protein sequence ID" value="KIW24610.1"/>
    <property type="molecule type" value="Genomic_DNA"/>
</dbReference>
<dbReference type="SUPFAM" id="SSF102198">
    <property type="entry name" value="Putative cyclase"/>
    <property type="match status" value="1"/>
</dbReference>
<keyword evidence="4" id="KW-1185">Reference proteome</keyword>
<dbReference type="InterPro" id="IPR007325">
    <property type="entry name" value="KFase/CYL"/>
</dbReference>
<comment type="similarity">
    <text evidence="1">Belongs to the Cyclase 1 superfamily.</text>
</comment>
<dbReference type="STRING" id="569365.A0A0D2C2D5"/>
<dbReference type="CDD" id="cd05233">
    <property type="entry name" value="SDR_c"/>
    <property type="match status" value="1"/>
</dbReference>
<dbReference type="PRINTS" id="PR00081">
    <property type="entry name" value="GDHRDH"/>
</dbReference>
<dbReference type="InterPro" id="IPR036291">
    <property type="entry name" value="NAD(P)-bd_dom_sf"/>
</dbReference>
<dbReference type="PROSITE" id="PS00061">
    <property type="entry name" value="ADH_SHORT"/>
    <property type="match status" value="1"/>
</dbReference>
<dbReference type="AlphaFoldDB" id="A0A0D2C2D5"/>
<sequence>MKTLPEFDALPPVEGRPQGNTWGFWGADDEIGTLNLLTPDTVQRAAAEVKSGRSASLDFPLDHFGERIGSRRQLEQNVIDYRSLAGMYVYDDELHFNTQSSSQWDGMTHCATQKDGYFYNGLKFEDVLKNRNGRNGTHRWLQRGGIVGRGILLDYPLWRQETAQGLVNAGSSHAITVAELDQMAKHFNVEIQQGDILLLRTGYSAWYNSASPEERIQVIKGEAFIGVEESMASVRWLWNKHIAAVATDAPGFEVCPVPWGDESKVVLHEWILVHFGMPLGELWNLEDLSVLCQQERRWSFFFTSAPLHDRGRPLPVISQQSPSVEIGPPHLQSPQMERNSLQGKVIAVTGGASGIGLGIVQKLIILKAKIAVADVSPQPPELKDVPDLIYTNVDVSSRDQVHAWVEEIVKKFGRLDGMCANAGICPYEGGIVSDELYQRIFAVCVTGVWNCGTEAYWQFKKQGGGGAIVNTSSGAGLRAVKGLAVYSAAKHAVIGLTRTWALDWALEGIRVNSLAPGLTESGMQRATFAQFPDVADRLGSGTPMGRMGKPHELADSVIFLLGDSATYVTGHVLSCDGGSMCGA</sequence>
<accession>A0A0D2C2D5</accession>
<evidence type="ECO:0000313" key="3">
    <source>
        <dbReference type="EMBL" id="KIW24610.1"/>
    </source>
</evidence>
<dbReference type="GO" id="GO:0016491">
    <property type="term" value="F:oxidoreductase activity"/>
    <property type="evidence" value="ECO:0007669"/>
    <property type="project" value="UniProtKB-ARBA"/>
</dbReference>
<evidence type="ECO:0000313" key="4">
    <source>
        <dbReference type="Proteomes" id="UP000054466"/>
    </source>
</evidence>
<evidence type="ECO:0000256" key="1">
    <source>
        <dbReference type="ARBA" id="ARBA00007865"/>
    </source>
</evidence>
<dbReference type="HOGENOM" id="CLU_467682_0_0_1"/>
<dbReference type="OrthoDB" id="5396at2759"/>
<dbReference type="InterPro" id="IPR020904">
    <property type="entry name" value="Sc_DH/Rdtase_CS"/>
</dbReference>
<dbReference type="GeneID" id="27349509"/>
<keyword evidence="2" id="KW-0521">NADP</keyword>
<protein>
    <submittedName>
        <fullName evidence="3">Uncharacterized protein</fullName>
    </submittedName>
</protein>
<gene>
    <name evidence="3" type="ORF">PV07_10315</name>
</gene>
<dbReference type="PRINTS" id="PR00080">
    <property type="entry name" value="SDRFAMILY"/>
</dbReference>
<dbReference type="Pfam" id="PF13561">
    <property type="entry name" value="adh_short_C2"/>
    <property type="match status" value="1"/>
</dbReference>
<proteinExistence type="inferred from homology"/>
<dbReference type="PANTHER" id="PTHR34861:SF10">
    <property type="entry name" value="CYCLASE"/>
    <property type="match status" value="1"/>
</dbReference>
<dbReference type="InterPro" id="IPR037175">
    <property type="entry name" value="KFase_sf"/>
</dbReference>
<name>A0A0D2C2D5_9EURO</name>
<dbReference type="GO" id="GO:0004061">
    <property type="term" value="F:arylformamidase activity"/>
    <property type="evidence" value="ECO:0007669"/>
    <property type="project" value="InterPro"/>
</dbReference>
<organism evidence="3 4">
    <name type="scientific">Cladophialophora immunda</name>
    <dbReference type="NCBI Taxonomy" id="569365"/>
    <lineage>
        <taxon>Eukaryota</taxon>
        <taxon>Fungi</taxon>
        <taxon>Dikarya</taxon>
        <taxon>Ascomycota</taxon>
        <taxon>Pezizomycotina</taxon>
        <taxon>Eurotiomycetes</taxon>
        <taxon>Chaetothyriomycetidae</taxon>
        <taxon>Chaetothyriales</taxon>
        <taxon>Herpotrichiellaceae</taxon>
        <taxon>Cladophialophora</taxon>
    </lineage>
</organism>
<dbReference type="Gene3D" id="3.40.50.720">
    <property type="entry name" value="NAD(P)-binding Rossmann-like Domain"/>
    <property type="match status" value="1"/>
</dbReference>
<dbReference type="GO" id="GO:0019441">
    <property type="term" value="P:L-tryptophan catabolic process to kynurenine"/>
    <property type="evidence" value="ECO:0007669"/>
    <property type="project" value="InterPro"/>
</dbReference>
<dbReference type="PANTHER" id="PTHR34861">
    <property type="match status" value="1"/>
</dbReference>